<keyword evidence="11" id="KW-1185">Reference proteome</keyword>
<evidence type="ECO:0000256" key="8">
    <source>
        <dbReference type="ARBA" id="ARBA00023242"/>
    </source>
</evidence>
<dbReference type="OrthoDB" id="6355676at2759"/>
<keyword evidence="4" id="KW-0805">Transcription regulation</keyword>
<dbReference type="GO" id="GO:0000978">
    <property type="term" value="F:RNA polymerase II cis-regulatory region sequence-specific DNA binding"/>
    <property type="evidence" value="ECO:0007669"/>
    <property type="project" value="TreeGrafter"/>
</dbReference>
<dbReference type="PROSITE" id="PS51030">
    <property type="entry name" value="NUCLEAR_REC_DBD_2"/>
    <property type="match status" value="1"/>
</dbReference>
<evidence type="ECO:0000313" key="11">
    <source>
        <dbReference type="Proteomes" id="UP000728032"/>
    </source>
</evidence>
<feature type="domain" description="Nuclear receptor" evidence="9">
    <location>
        <begin position="7"/>
        <end position="82"/>
    </location>
</feature>
<name>A0A7R9MNU8_9ACAR</name>
<dbReference type="InterPro" id="IPR050234">
    <property type="entry name" value="Nuclear_hormone_rcpt_NR1"/>
</dbReference>
<gene>
    <name evidence="10" type="ORF">ONB1V03_LOCUS20329</name>
</gene>
<evidence type="ECO:0000259" key="9">
    <source>
        <dbReference type="PROSITE" id="PS51030"/>
    </source>
</evidence>
<dbReference type="PANTHER" id="PTHR24082:SF283">
    <property type="entry name" value="NUCLEAR HORMONE RECEPTOR HR96"/>
    <property type="match status" value="1"/>
</dbReference>
<dbReference type="PRINTS" id="PR00047">
    <property type="entry name" value="STROIDFINGER"/>
</dbReference>
<evidence type="ECO:0000256" key="4">
    <source>
        <dbReference type="ARBA" id="ARBA00023015"/>
    </source>
</evidence>
<keyword evidence="8" id="KW-0539">Nucleus</keyword>
<keyword evidence="1" id="KW-0479">Metal-binding</keyword>
<dbReference type="SUPFAM" id="SSF57716">
    <property type="entry name" value="Glucocorticoid receptor-like (DNA-binding domain)"/>
    <property type="match status" value="1"/>
</dbReference>
<keyword evidence="5" id="KW-0238">DNA-binding</keyword>
<evidence type="ECO:0000256" key="7">
    <source>
        <dbReference type="ARBA" id="ARBA00023170"/>
    </source>
</evidence>
<proteinExistence type="predicted"/>
<accession>A0A7R9MNU8</accession>
<dbReference type="GO" id="GO:0004879">
    <property type="term" value="F:nuclear receptor activity"/>
    <property type="evidence" value="ECO:0007669"/>
    <property type="project" value="TreeGrafter"/>
</dbReference>
<dbReference type="SMART" id="SM00399">
    <property type="entry name" value="ZnF_C4"/>
    <property type="match status" value="1"/>
</dbReference>
<dbReference type="GO" id="GO:0045944">
    <property type="term" value="P:positive regulation of transcription by RNA polymerase II"/>
    <property type="evidence" value="ECO:0007669"/>
    <property type="project" value="TreeGrafter"/>
</dbReference>
<dbReference type="EMBL" id="OC949216">
    <property type="protein sequence ID" value="CAD7663771.1"/>
    <property type="molecule type" value="Genomic_DNA"/>
</dbReference>
<protein>
    <recommendedName>
        <fullName evidence="9">Nuclear receptor domain-containing protein</fullName>
    </recommendedName>
</protein>
<sequence length="86" mass="9953">MSGQKFERKCLVCGDKALGKNFDALSCESCKAFFRRTALKETEFKCEFNDNCDIDAYTRRFCIKCRLQKCLDIGMKKEMILTSEAK</sequence>
<dbReference type="EMBL" id="CAJPVJ010034391">
    <property type="protein sequence ID" value="CAG2180908.1"/>
    <property type="molecule type" value="Genomic_DNA"/>
</dbReference>
<dbReference type="GO" id="GO:0008270">
    <property type="term" value="F:zinc ion binding"/>
    <property type="evidence" value="ECO:0007669"/>
    <property type="project" value="UniProtKB-KW"/>
</dbReference>
<dbReference type="GO" id="GO:0030154">
    <property type="term" value="P:cell differentiation"/>
    <property type="evidence" value="ECO:0007669"/>
    <property type="project" value="TreeGrafter"/>
</dbReference>
<evidence type="ECO:0000256" key="3">
    <source>
        <dbReference type="ARBA" id="ARBA00022833"/>
    </source>
</evidence>
<dbReference type="Gene3D" id="3.30.50.10">
    <property type="entry name" value="Erythroid Transcription Factor GATA-1, subunit A"/>
    <property type="match status" value="1"/>
</dbReference>
<dbReference type="PROSITE" id="PS00031">
    <property type="entry name" value="NUCLEAR_REC_DBD_1"/>
    <property type="match status" value="1"/>
</dbReference>
<dbReference type="GO" id="GO:0000122">
    <property type="term" value="P:negative regulation of transcription by RNA polymerase II"/>
    <property type="evidence" value="ECO:0007669"/>
    <property type="project" value="TreeGrafter"/>
</dbReference>
<keyword evidence="2" id="KW-0863">Zinc-finger</keyword>
<feature type="non-terminal residue" evidence="10">
    <location>
        <position position="1"/>
    </location>
</feature>
<dbReference type="Proteomes" id="UP000728032">
    <property type="component" value="Unassembled WGS sequence"/>
</dbReference>
<keyword evidence="6" id="KW-0804">Transcription</keyword>
<dbReference type="InterPro" id="IPR013088">
    <property type="entry name" value="Znf_NHR/GATA"/>
</dbReference>
<dbReference type="InterPro" id="IPR001628">
    <property type="entry name" value="Znf_hrmn_rcpt"/>
</dbReference>
<reference evidence="10" key="1">
    <citation type="submission" date="2020-11" db="EMBL/GenBank/DDBJ databases">
        <authorList>
            <person name="Tran Van P."/>
        </authorList>
    </citation>
    <scope>NUCLEOTIDE SEQUENCE</scope>
</reference>
<dbReference type="Pfam" id="PF00105">
    <property type="entry name" value="zf-C4"/>
    <property type="match status" value="1"/>
</dbReference>
<evidence type="ECO:0000256" key="5">
    <source>
        <dbReference type="ARBA" id="ARBA00023125"/>
    </source>
</evidence>
<keyword evidence="7" id="KW-0675">Receptor</keyword>
<evidence type="ECO:0000313" key="10">
    <source>
        <dbReference type="EMBL" id="CAD7663771.1"/>
    </source>
</evidence>
<keyword evidence="3" id="KW-0862">Zinc</keyword>
<evidence type="ECO:0000256" key="1">
    <source>
        <dbReference type="ARBA" id="ARBA00022723"/>
    </source>
</evidence>
<evidence type="ECO:0000256" key="2">
    <source>
        <dbReference type="ARBA" id="ARBA00022771"/>
    </source>
</evidence>
<dbReference type="PANTHER" id="PTHR24082">
    <property type="entry name" value="NUCLEAR HORMONE RECEPTOR"/>
    <property type="match status" value="1"/>
</dbReference>
<organism evidence="10">
    <name type="scientific">Oppiella nova</name>
    <dbReference type="NCBI Taxonomy" id="334625"/>
    <lineage>
        <taxon>Eukaryota</taxon>
        <taxon>Metazoa</taxon>
        <taxon>Ecdysozoa</taxon>
        <taxon>Arthropoda</taxon>
        <taxon>Chelicerata</taxon>
        <taxon>Arachnida</taxon>
        <taxon>Acari</taxon>
        <taxon>Acariformes</taxon>
        <taxon>Sarcoptiformes</taxon>
        <taxon>Oribatida</taxon>
        <taxon>Brachypylina</taxon>
        <taxon>Oppioidea</taxon>
        <taxon>Oppiidae</taxon>
        <taxon>Oppiella</taxon>
    </lineage>
</organism>
<evidence type="ECO:0000256" key="6">
    <source>
        <dbReference type="ARBA" id="ARBA00023163"/>
    </source>
</evidence>
<dbReference type="AlphaFoldDB" id="A0A7R9MNU8"/>